<evidence type="ECO:0000313" key="1">
    <source>
        <dbReference type="EMBL" id="MBS2549900.1"/>
    </source>
</evidence>
<protein>
    <submittedName>
        <fullName evidence="1">GrpB family protein</fullName>
    </submittedName>
</protein>
<comment type="caution">
    <text evidence="1">The sequence shown here is derived from an EMBL/GenBank/DDBJ whole genome shotgun (WGS) entry which is preliminary data.</text>
</comment>
<dbReference type="Gene3D" id="3.30.460.10">
    <property type="entry name" value="Beta Polymerase, domain 2"/>
    <property type="match status" value="1"/>
</dbReference>
<dbReference type="InterPro" id="IPR043519">
    <property type="entry name" value="NT_sf"/>
</dbReference>
<dbReference type="SUPFAM" id="SSF81301">
    <property type="entry name" value="Nucleotidyltransferase"/>
    <property type="match status" value="1"/>
</dbReference>
<dbReference type="EMBL" id="JAAFYZ010000085">
    <property type="protein sequence ID" value="MBS2549900.1"/>
    <property type="molecule type" value="Genomic_DNA"/>
</dbReference>
<sequence>MAIEHVGSTAVPGCPAKPIIDVGIVLPDPSLMPELITRLGGLRYKHEGDLGITGREAFQKPSPVRHHLYGAVVDTKPYLDHVLLRDYLRTHPDEVRHYGEAKAALVKDLGADSAARDAHPEAKSALVEALLANAYSAHAAGDS</sequence>
<dbReference type="PANTHER" id="PTHR34822:SF1">
    <property type="entry name" value="GRPB FAMILY PROTEIN"/>
    <property type="match status" value="1"/>
</dbReference>
<name>A0ABS5KV80_9ACTN</name>
<accession>A0ABS5KV80</accession>
<organism evidence="1 2">
    <name type="scientific">Catenulispora pinistramenti</name>
    <dbReference type="NCBI Taxonomy" id="2705254"/>
    <lineage>
        <taxon>Bacteria</taxon>
        <taxon>Bacillati</taxon>
        <taxon>Actinomycetota</taxon>
        <taxon>Actinomycetes</taxon>
        <taxon>Catenulisporales</taxon>
        <taxon>Catenulisporaceae</taxon>
        <taxon>Catenulispora</taxon>
    </lineage>
</organism>
<dbReference type="InterPro" id="IPR007344">
    <property type="entry name" value="GrpB/CoaE"/>
</dbReference>
<dbReference type="Proteomes" id="UP000730482">
    <property type="component" value="Unassembled WGS sequence"/>
</dbReference>
<reference evidence="1 2" key="1">
    <citation type="submission" date="2020-02" db="EMBL/GenBank/DDBJ databases">
        <title>Acidophilic actinobacteria isolated from forest soil.</title>
        <authorList>
            <person name="Golinska P."/>
        </authorList>
    </citation>
    <scope>NUCLEOTIDE SEQUENCE [LARGE SCALE GENOMIC DNA]</scope>
    <source>
        <strain evidence="1 2">NL8</strain>
    </source>
</reference>
<keyword evidence="2" id="KW-1185">Reference proteome</keyword>
<dbReference type="Pfam" id="PF04229">
    <property type="entry name" value="GrpB"/>
    <property type="match status" value="1"/>
</dbReference>
<proteinExistence type="predicted"/>
<dbReference type="RefSeq" id="WP_212011723.1">
    <property type="nucleotide sequence ID" value="NZ_JAAFYZ010000085.1"/>
</dbReference>
<dbReference type="PANTHER" id="PTHR34822">
    <property type="entry name" value="GRPB DOMAIN PROTEIN (AFU_ORTHOLOGUE AFUA_1G01530)"/>
    <property type="match status" value="1"/>
</dbReference>
<gene>
    <name evidence="1" type="ORF">KGQ19_23830</name>
</gene>
<evidence type="ECO:0000313" key="2">
    <source>
        <dbReference type="Proteomes" id="UP000730482"/>
    </source>
</evidence>